<sequence length="185" mass="21951">MLNCLRSIDIHSRFGLPRIAFISFVTVIITFFISFELFHFSSNIPFTDKHFLMFVGLIVLLYPLHKAIHVLMVLPFYKHIRMTKLIKNKWFPLYNIFLDKPVHKYYFCTCLIMPLIIITTLCIYLAYLNPAYGHYFMFLLSLNIGYSVMDLLYLKVILFSGQGKYVEEHINGFVLLEKNHMNQLY</sequence>
<keyword evidence="1" id="KW-0472">Membrane</keyword>
<evidence type="ECO:0000313" key="3">
    <source>
        <dbReference type="Proteomes" id="UP000751852"/>
    </source>
</evidence>
<keyword evidence="3" id="KW-1185">Reference proteome</keyword>
<feature type="transmembrane region" description="Helical" evidence="1">
    <location>
        <begin position="20"/>
        <end position="39"/>
    </location>
</feature>
<accession>A0ABS0TAM1</accession>
<feature type="transmembrane region" description="Helical" evidence="1">
    <location>
        <begin position="133"/>
        <end position="154"/>
    </location>
</feature>
<keyword evidence="1" id="KW-0812">Transmembrane</keyword>
<dbReference type="RefSeq" id="WP_198618563.1">
    <property type="nucleotide sequence ID" value="NZ_JABANU010000026.1"/>
</dbReference>
<dbReference type="Proteomes" id="UP000751852">
    <property type="component" value="Unassembled WGS sequence"/>
</dbReference>
<dbReference type="InterPro" id="IPR021683">
    <property type="entry name" value="DUF3267"/>
</dbReference>
<name>A0ABS0TAM1_9STAP</name>
<organism evidence="2 3">
    <name type="scientific">Staphylococcus canis</name>
    <dbReference type="NCBI Taxonomy" id="2724942"/>
    <lineage>
        <taxon>Bacteria</taxon>
        <taxon>Bacillati</taxon>
        <taxon>Bacillota</taxon>
        <taxon>Bacilli</taxon>
        <taxon>Bacillales</taxon>
        <taxon>Staphylococcaceae</taxon>
        <taxon>Staphylococcus</taxon>
    </lineage>
</organism>
<protein>
    <submittedName>
        <fullName evidence="2">DUF3267 domain-containing protein</fullName>
    </submittedName>
</protein>
<keyword evidence="1" id="KW-1133">Transmembrane helix</keyword>
<comment type="caution">
    <text evidence="2">The sequence shown here is derived from an EMBL/GenBank/DDBJ whole genome shotgun (WGS) entry which is preliminary data.</text>
</comment>
<gene>
    <name evidence="2" type="ORF">HHH54_09280</name>
</gene>
<feature type="transmembrane region" description="Helical" evidence="1">
    <location>
        <begin position="105"/>
        <end position="127"/>
    </location>
</feature>
<dbReference type="Pfam" id="PF11667">
    <property type="entry name" value="DUF3267"/>
    <property type="match status" value="1"/>
</dbReference>
<feature type="transmembrane region" description="Helical" evidence="1">
    <location>
        <begin position="51"/>
        <end position="77"/>
    </location>
</feature>
<reference evidence="2 3" key="1">
    <citation type="submission" date="2020-04" db="EMBL/GenBank/DDBJ databases">
        <title>Staphylococcus species from domestic dog.</title>
        <authorList>
            <person name="Paterson G.K."/>
        </authorList>
    </citation>
    <scope>NUCLEOTIDE SEQUENCE [LARGE SCALE GENOMIC DNA]</scope>
    <source>
        <strain evidence="2 3">H16/1A</strain>
    </source>
</reference>
<evidence type="ECO:0000256" key="1">
    <source>
        <dbReference type="SAM" id="Phobius"/>
    </source>
</evidence>
<dbReference type="EMBL" id="JABANU010000026">
    <property type="protein sequence ID" value="MBI5975790.1"/>
    <property type="molecule type" value="Genomic_DNA"/>
</dbReference>
<evidence type="ECO:0000313" key="2">
    <source>
        <dbReference type="EMBL" id="MBI5975790.1"/>
    </source>
</evidence>
<proteinExistence type="predicted"/>